<feature type="region of interest" description="Disordered" evidence="1">
    <location>
        <begin position="1190"/>
        <end position="1212"/>
    </location>
</feature>
<feature type="region of interest" description="Disordered" evidence="1">
    <location>
        <begin position="76"/>
        <end position="99"/>
    </location>
</feature>
<accession>A0A0J9T6Q2</accession>
<name>A0A0J9T6Q2_PLAVI</name>
<dbReference type="Pfam" id="PF14418">
    <property type="entry name" value="OHA"/>
    <property type="match status" value="1"/>
</dbReference>
<feature type="compositionally biased region" description="Basic and acidic residues" evidence="1">
    <location>
        <begin position="1011"/>
        <end position="1027"/>
    </location>
</feature>
<dbReference type="Pfam" id="PF24549">
    <property type="entry name" value="DUF7602"/>
    <property type="match status" value="1"/>
</dbReference>
<feature type="region of interest" description="Disordered" evidence="1">
    <location>
        <begin position="1260"/>
        <end position="1308"/>
    </location>
</feature>
<dbReference type="InterPro" id="IPR025605">
    <property type="entry name" value="OST-HTH/LOTUS_dom"/>
</dbReference>
<evidence type="ECO:0000313" key="3">
    <source>
        <dbReference type="EMBL" id="KMZ90661.1"/>
    </source>
</evidence>
<dbReference type="EMBL" id="KQ235104">
    <property type="protein sequence ID" value="KMZ90661.1"/>
    <property type="molecule type" value="Genomic_DNA"/>
</dbReference>
<feature type="compositionally biased region" description="Polar residues" evidence="1">
    <location>
        <begin position="395"/>
        <end position="412"/>
    </location>
</feature>
<feature type="compositionally biased region" description="Basic and acidic residues" evidence="1">
    <location>
        <begin position="76"/>
        <end position="86"/>
    </location>
</feature>
<protein>
    <recommendedName>
        <fullName evidence="2">HTH OST-type domain-containing protein</fullName>
    </recommendedName>
</protein>
<proteinExistence type="predicted"/>
<dbReference type="OrthoDB" id="447390at2759"/>
<evidence type="ECO:0000256" key="1">
    <source>
        <dbReference type="SAM" id="MobiDB-lite"/>
    </source>
</evidence>
<feature type="region of interest" description="Disordered" evidence="1">
    <location>
        <begin position="336"/>
        <end position="356"/>
    </location>
</feature>
<feature type="region of interest" description="Disordered" evidence="1">
    <location>
        <begin position="980"/>
        <end position="999"/>
    </location>
</feature>
<feature type="region of interest" description="Disordered" evidence="1">
    <location>
        <begin position="1"/>
        <end position="54"/>
    </location>
</feature>
<sequence>MRMKKTTKRTNQNTTTPGKRAMAKDVDTTGATAQRKSKKNEKAKKGKNSGENDQAENFNYINSYLTEIFELAKSDDSVSSKGDAKLKGAHKKGSELGETISRLHTKSNSLNVEWEQDNTYEFETMESGGYPNGAPQLGEAGNAVEVADVVKLADAVNGGEATSGASFSGGCGAHTLRLKKALASGDERDYNIYGSKSLFNHFGSFNRNGNAEVWSTNDQENYNSPKGKSVQNGVGMNMAQGRGDLPIDDLLRGGNFHMLEEGAFHMGGSSGEQESDGVTVDLLLEKLGCSSGHVGGVEPVQTGKPQELNKNLLQLLSSSNREFVCDYIRKYREMGERGEGTSDEGRMQGQNDPRFDGYEKGKSVCFDLPTSESSIMLNGHSTEVYVKSDRGSEAGNGSQLESSRSIGENTRPSGEERVERSGGNVNQDNCVEDGLGGMAHPAHTYAEEYKEGGYEQTDSNAPSLFFTPEWVRTDQGETCMQGGGLEKGGSEGKRGTATPPNHVAPADEWNAKTPLVGPNVKECTTSELYNNLLELLNDGSQNVKVDDMNHEMVVHAGEGLISGETAAYYHGDILKHLTLQGGRDSHLDDLHSGGNHTFTHRPNYEEEGIYAKGLSGVGDDAKRGEVERGVTMGNISSAALPGKSYLKYPTAPFPILHNNSQGNFRSGGQSTHGSPHTVAKKKNVLFEALKNKIGFLLDNEDDEVLLSQYITDAIGEYNRSKWGRGASGRGSMQVGRPSFGEGAGLVYNPIGGAPEIAAEMGLQNRHTEQSIKDSIHKSETSNYHCSGEAEQLSEVGRLPGQHHRHNASSLLGRAHTDTYNDRYSQMDRVRGGSPPQGAAFAAIREDSWRADNFGGGRPHVRNGTQRSSIANLRLFLESSLAVSNVSNSREAIVGAGLAVEAGTPTGHAIDYINGNTSNYTSGHTAWNTIAQRNGLGKGSLRGDSAFGPNGDAARGGWNVGPVSSALPVPIATSDAPVKALDGRNSANVGSSHRGDHSIERGDAMCGHLRAASKEENNEEGKEENNEEGKEENDEENSEETSYAQLRKLNENLFLLSRRNGGSLRCGALSRVSQAGSAVRDGSANGYVAPLPGGNSLMRIPEGEHRDDGLAPKGDNSFLKRGSANLTMHRAFGVDRVSGVGVGGGGSDALSGAVGSFQKGHFIDEAAGSNWSSWNFKGRERDIEEAKREGTLFGGRRGDPSLSSRGKGAFEDTGDNSLWNRNLAASSSAARASYSGFLNRANGAANHADHLGGCAPPRSGSGIGSGISSGIGMSRNNHGSNGRMDRPKAQERRGVANTRGKKKSVEARDQLSAQDLKACLSKEDEQDLEHLLSSLYDDRIIPLIINLKGRADEYNLRDVIKNNIRNAYGLFPEKYTVQERCPSASASPTASTASSASPTADDWLVYFVHRAVDADYFFSINDSVDRYDPALWNQFEKYLGEIASSDDPQMYSFTGGRYGMAKELQRRKLPFFQGLYLGHLCHIVHISATRKIIAYENNFIKPISRCRKYEDAKMGLLNTRGGSAHNYIASMEELKFYLGAILSSYKRGINISTLKGKIMSNYNKRLCESVFHCVKLVELLQLEELRDVCVVDLDSRVLRAAVADAR</sequence>
<feature type="compositionally biased region" description="Basic and acidic residues" evidence="1">
    <location>
        <begin position="336"/>
        <end position="346"/>
    </location>
</feature>
<feature type="compositionally biased region" description="Basic residues" evidence="1">
    <location>
        <begin position="35"/>
        <end position="47"/>
    </location>
</feature>
<feature type="region of interest" description="Disordered" evidence="1">
    <location>
        <begin position="486"/>
        <end position="513"/>
    </location>
</feature>
<feature type="region of interest" description="Disordered" evidence="1">
    <location>
        <begin position="389"/>
        <end position="427"/>
    </location>
</feature>
<dbReference type="PROSITE" id="PS51644">
    <property type="entry name" value="HTH_OST"/>
    <property type="match status" value="1"/>
</dbReference>
<feature type="compositionally biased region" description="Acidic residues" evidence="1">
    <location>
        <begin position="1028"/>
        <end position="1038"/>
    </location>
</feature>
<reference evidence="3 4" key="1">
    <citation type="submission" date="2011-08" db="EMBL/GenBank/DDBJ databases">
        <title>The Genome Sequence of Plasmodium vivax Mauritania I.</title>
        <authorList>
            <consortium name="The Broad Institute Genome Sequencing Platform"/>
            <consortium name="The Broad Institute Genome Sequencing Center for Infectious Disease"/>
            <person name="Neafsey D."/>
            <person name="Carlton J."/>
            <person name="Barnwell J."/>
            <person name="Collins W."/>
            <person name="Escalante A."/>
            <person name="Mullikin J."/>
            <person name="Saul A."/>
            <person name="Guigo R."/>
            <person name="Camara F."/>
            <person name="Young S.K."/>
            <person name="Zeng Q."/>
            <person name="Gargeya S."/>
            <person name="Fitzgerald M."/>
            <person name="Haas B."/>
            <person name="Abouelleil A."/>
            <person name="Alvarado L."/>
            <person name="Arachchi H.M."/>
            <person name="Berlin A."/>
            <person name="Brown A."/>
            <person name="Chapman S.B."/>
            <person name="Chen Z."/>
            <person name="Dunbar C."/>
            <person name="Freedman E."/>
            <person name="Gearin G."/>
            <person name="Gellesch M."/>
            <person name="Goldberg J."/>
            <person name="Griggs A."/>
            <person name="Gujja S."/>
            <person name="Heiman D."/>
            <person name="Howarth C."/>
            <person name="Larson L."/>
            <person name="Lui A."/>
            <person name="MacDonald P.J.P."/>
            <person name="Montmayeur A."/>
            <person name="Murphy C."/>
            <person name="Neiman D."/>
            <person name="Pearson M."/>
            <person name="Priest M."/>
            <person name="Roberts A."/>
            <person name="Saif S."/>
            <person name="Shea T."/>
            <person name="Shenoy N."/>
            <person name="Sisk P."/>
            <person name="Stolte C."/>
            <person name="Sykes S."/>
            <person name="Wortman J."/>
            <person name="Nusbaum C."/>
            <person name="Birren B."/>
        </authorList>
    </citation>
    <scope>NUCLEOTIDE SEQUENCE [LARGE SCALE GENOMIC DNA]</scope>
    <source>
        <strain evidence="3 4">Mauritania I</strain>
    </source>
</reference>
<dbReference type="InterPro" id="IPR025677">
    <property type="entry name" value="OST-HTH-assoc_dom"/>
</dbReference>
<organism evidence="3 4">
    <name type="scientific">Plasmodium vivax Mauritania I</name>
    <dbReference type="NCBI Taxonomy" id="1035515"/>
    <lineage>
        <taxon>Eukaryota</taxon>
        <taxon>Sar</taxon>
        <taxon>Alveolata</taxon>
        <taxon>Apicomplexa</taxon>
        <taxon>Aconoidasida</taxon>
        <taxon>Haemosporida</taxon>
        <taxon>Plasmodiidae</taxon>
        <taxon>Plasmodium</taxon>
        <taxon>Plasmodium (Plasmodium)</taxon>
    </lineage>
</organism>
<dbReference type="InterPro" id="IPR056022">
    <property type="entry name" value="DUF7602"/>
</dbReference>
<evidence type="ECO:0000313" key="4">
    <source>
        <dbReference type="Proteomes" id="UP000053776"/>
    </source>
</evidence>
<gene>
    <name evidence="3" type="ORF">PVMG_02830</name>
</gene>
<feature type="domain" description="HTH OST-type" evidence="2">
    <location>
        <begin position="1529"/>
        <end position="1605"/>
    </location>
</feature>
<feature type="compositionally biased region" description="Basic and acidic residues" evidence="1">
    <location>
        <begin position="1282"/>
        <end position="1293"/>
    </location>
</feature>
<feature type="region of interest" description="Disordered" evidence="1">
    <location>
        <begin position="1010"/>
        <end position="1041"/>
    </location>
</feature>
<evidence type="ECO:0000259" key="2">
    <source>
        <dbReference type="PROSITE" id="PS51644"/>
    </source>
</evidence>
<dbReference type="Proteomes" id="UP000053776">
    <property type="component" value="Unassembled WGS sequence"/>
</dbReference>